<organism evidence="2 3">
    <name type="scientific">Holothuria leucospilota</name>
    <name type="common">Black long sea cucumber</name>
    <name type="synonym">Mertensiothuria leucospilota</name>
    <dbReference type="NCBI Taxonomy" id="206669"/>
    <lineage>
        <taxon>Eukaryota</taxon>
        <taxon>Metazoa</taxon>
        <taxon>Echinodermata</taxon>
        <taxon>Eleutherozoa</taxon>
        <taxon>Echinozoa</taxon>
        <taxon>Holothuroidea</taxon>
        <taxon>Aspidochirotacea</taxon>
        <taxon>Aspidochirotida</taxon>
        <taxon>Holothuriidae</taxon>
        <taxon>Holothuria</taxon>
    </lineage>
</organism>
<dbReference type="Proteomes" id="UP001152320">
    <property type="component" value="Chromosome 9"/>
</dbReference>
<evidence type="ECO:0000313" key="3">
    <source>
        <dbReference type="Proteomes" id="UP001152320"/>
    </source>
</evidence>
<name>A0A9Q1C045_HOLLE</name>
<keyword evidence="3" id="KW-1185">Reference proteome</keyword>
<reference evidence="2" key="1">
    <citation type="submission" date="2021-10" db="EMBL/GenBank/DDBJ databases">
        <title>Tropical sea cucumber genome reveals ecological adaptation and Cuvierian tubules defense mechanism.</title>
        <authorList>
            <person name="Chen T."/>
        </authorList>
    </citation>
    <scope>NUCLEOTIDE SEQUENCE</scope>
    <source>
        <strain evidence="2">Nanhai2018</strain>
        <tissue evidence="2">Muscle</tissue>
    </source>
</reference>
<accession>A0A9Q1C045</accession>
<evidence type="ECO:0000313" key="2">
    <source>
        <dbReference type="EMBL" id="KAJ8035719.1"/>
    </source>
</evidence>
<gene>
    <name evidence="2" type="ORF">HOLleu_19482</name>
</gene>
<dbReference type="AlphaFoldDB" id="A0A9Q1C045"/>
<dbReference type="EMBL" id="JAIZAY010000009">
    <property type="protein sequence ID" value="KAJ8035719.1"/>
    <property type="molecule type" value="Genomic_DNA"/>
</dbReference>
<comment type="caution">
    <text evidence="2">The sequence shown here is derived from an EMBL/GenBank/DDBJ whole genome shotgun (WGS) entry which is preliminary data.</text>
</comment>
<proteinExistence type="predicted"/>
<feature type="region of interest" description="Disordered" evidence="1">
    <location>
        <begin position="99"/>
        <end position="119"/>
    </location>
</feature>
<sequence length="119" mass="13584">MRKNAICYRCGHNNCRAGKPPYNSNSCQFVAPCRIQGCAQGSPKKRPEKIRLEDTTYKIVRRHINTLASIQSSLISLTEEIKRLDTLLEKESVPQHLLVRRSRPKLPSNLNHSEELKSS</sequence>
<evidence type="ECO:0000256" key="1">
    <source>
        <dbReference type="SAM" id="MobiDB-lite"/>
    </source>
</evidence>
<protein>
    <submittedName>
        <fullName evidence="2">Uncharacterized protein</fullName>
    </submittedName>
</protein>